<feature type="region of interest" description="Disordered" evidence="1">
    <location>
        <begin position="1"/>
        <end position="42"/>
    </location>
</feature>
<protein>
    <submittedName>
        <fullName evidence="2">Uncharacterized protein</fullName>
    </submittedName>
</protein>
<dbReference type="AlphaFoldDB" id="A0A7U9E1N1"/>
<proteinExistence type="predicted"/>
<dbReference type="EMBL" id="CM001889">
    <property type="protein sequence ID" value="EOY51651.1"/>
    <property type="molecule type" value="Genomic_DNA"/>
</dbReference>
<sequence>MAGTGAGPGSRRAVGTPDAPTASRVDGAARQAYRTTAAGAGA</sequence>
<dbReference type="Proteomes" id="UP000014062">
    <property type="component" value="Chromosome"/>
</dbReference>
<reference evidence="3" key="1">
    <citation type="journal article" date="2013" name="Genome Biol. Evol.">
        <title>The genome sequence of Streptomyces lividans 66 reveals a novel tRNA-dependent peptide biosynthetic system within a metal-related genomic island.</title>
        <authorList>
            <person name="Cruz-Morales P."/>
            <person name="Vijgenboom E."/>
            <person name="Iruegas-Bocardo F."/>
            <person name="Girard G."/>
            <person name="Yanez-Guerra L.A."/>
            <person name="Ramos-Aboites H.E."/>
            <person name="Pernodet J.L."/>
            <person name="Anne J."/>
            <person name="van Wezel G.P."/>
            <person name="Barona-Gomez F."/>
        </authorList>
    </citation>
    <scope>NUCLEOTIDE SEQUENCE [LARGE SCALE GENOMIC DNA]</scope>
    <source>
        <strain evidence="3">1326</strain>
    </source>
</reference>
<gene>
    <name evidence="2" type="ORF">SLI_6946</name>
</gene>
<evidence type="ECO:0000313" key="3">
    <source>
        <dbReference type="Proteomes" id="UP000014062"/>
    </source>
</evidence>
<evidence type="ECO:0000313" key="2">
    <source>
        <dbReference type="EMBL" id="EOY51651.1"/>
    </source>
</evidence>
<accession>A0A7U9E1N1</accession>
<name>A0A7U9E1N1_STRLI</name>
<evidence type="ECO:0000256" key="1">
    <source>
        <dbReference type="SAM" id="MobiDB-lite"/>
    </source>
</evidence>
<organism evidence="2 3">
    <name type="scientific">Streptomyces lividans 1326</name>
    <dbReference type="NCBI Taxonomy" id="1200984"/>
    <lineage>
        <taxon>Bacteria</taxon>
        <taxon>Bacillati</taxon>
        <taxon>Actinomycetota</taxon>
        <taxon>Actinomycetes</taxon>
        <taxon>Kitasatosporales</taxon>
        <taxon>Streptomycetaceae</taxon>
        <taxon>Streptomyces</taxon>
    </lineage>
</organism>